<dbReference type="Pfam" id="PF10312">
    <property type="entry name" value="Cactin_mid"/>
    <property type="match status" value="1"/>
</dbReference>
<evidence type="ECO:0000259" key="2">
    <source>
        <dbReference type="Pfam" id="PF10312"/>
    </source>
</evidence>
<dbReference type="AlphaFoldDB" id="A0ABD3N4M2"/>
<accession>A0ABD3N4M2</accession>
<evidence type="ECO:0000313" key="3">
    <source>
        <dbReference type="EMBL" id="KAL3771013.1"/>
    </source>
</evidence>
<reference evidence="3 4" key="1">
    <citation type="submission" date="2024-10" db="EMBL/GenBank/DDBJ databases">
        <title>Updated reference genomes for cyclostephanoid diatoms.</title>
        <authorList>
            <person name="Roberts W.R."/>
            <person name="Alverson A.J."/>
        </authorList>
    </citation>
    <scope>NUCLEOTIDE SEQUENCE [LARGE SCALE GENOMIC DNA]</scope>
    <source>
        <strain evidence="3 4">AJA276-08</strain>
    </source>
</reference>
<sequence length="178" mass="19040">MKELENYDEWARKEEEFHLGQQRQRSAIRLVEGRERPVDVLAQNILLFGCGGGAGGGGGGGSKYREKYSALEELGTLEANLEEPYALLSDLKAAPELEELLVAVDAFRRLEREAADAKDDEGRGGEGGGGGGGGGDDGVESRAKMLPPPPSTALVDGSRDRRCEEEWGDNHDGAAVAR</sequence>
<dbReference type="EMBL" id="JALLAZ020001614">
    <property type="protein sequence ID" value="KAL3771013.1"/>
    <property type="molecule type" value="Genomic_DNA"/>
</dbReference>
<evidence type="ECO:0000313" key="4">
    <source>
        <dbReference type="Proteomes" id="UP001530315"/>
    </source>
</evidence>
<organism evidence="3 4">
    <name type="scientific">Stephanodiscus triporus</name>
    <dbReference type="NCBI Taxonomy" id="2934178"/>
    <lineage>
        <taxon>Eukaryota</taxon>
        <taxon>Sar</taxon>
        <taxon>Stramenopiles</taxon>
        <taxon>Ochrophyta</taxon>
        <taxon>Bacillariophyta</taxon>
        <taxon>Coscinodiscophyceae</taxon>
        <taxon>Thalassiosirophycidae</taxon>
        <taxon>Stephanodiscales</taxon>
        <taxon>Stephanodiscaceae</taxon>
        <taxon>Stephanodiscus</taxon>
    </lineage>
</organism>
<comment type="caution">
    <text evidence="3">The sequence shown here is derived from an EMBL/GenBank/DDBJ whole genome shotgun (WGS) entry which is preliminary data.</text>
</comment>
<dbReference type="InterPro" id="IPR018816">
    <property type="entry name" value="Cactin_central"/>
</dbReference>
<evidence type="ECO:0000256" key="1">
    <source>
        <dbReference type="SAM" id="MobiDB-lite"/>
    </source>
</evidence>
<feature type="compositionally biased region" description="Gly residues" evidence="1">
    <location>
        <begin position="125"/>
        <end position="136"/>
    </location>
</feature>
<name>A0ABD3N4M2_9STRA</name>
<dbReference type="Proteomes" id="UP001530315">
    <property type="component" value="Unassembled WGS sequence"/>
</dbReference>
<feature type="region of interest" description="Disordered" evidence="1">
    <location>
        <begin position="113"/>
        <end position="178"/>
    </location>
</feature>
<gene>
    <name evidence="3" type="ORF">ACHAW5_002271</name>
</gene>
<feature type="compositionally biased region" description="Basic and acidic residues" evidence="1">
    <location>
        <begin position="113"/>
        <end position="124"/>
    </location>
</feature>
<feature type="domain" description="Splicing factor cactin central" evidence="2">
    <location>
        <begin position="1"/>
        <end position="114"/>
    </location>
</feature>
<feature type="compositionally biased region" description="Basic and acidic residues" evidence="1">
    <location>
        <begin position="157"/>
        <end position="172"/>
    </location>
</feature>
<protein>
    <recommendedName>
        <fullName evidence="2">Splicing factor cactin central domain-containing protein</fullName>
    </recommendedName>
</protein>
<proteinExistence type="predicted"/>
<keyword evidence="4" id="KW-1185">Reference proteome</keyword>